<evidence type="ECO:0000313" key="2">
    <source>
        <dbReference type="Proteomes" id="UP001164718"/>
    </source>
</evidence>
<dbReference type="RefSeq" id="WP_275417833.1">
    <property type="nucleotide sequence ID" value="NZ_CP106878.1"/>
</dbReference>
<protein>
    <submittedName>
        <fullName evidence="1">DUF6154 family protein</fullName>
    </submittedName>
</protein>
<sequence>MKFVDDLYTYYKESLTTDEEDIDLLVGSILQDLSREDLIHLLSELSYDDLYKLTGTYIAKELKAKLMKDWTIDKHHVIH</sequence>
<keyword evidence="2" id="KW-1185">Reference proteome</keyword>
<reference evidence="1" key="1">
    <citation type="submission" date="2022-09" db="EMBL/GenBank/DDBJ databases">
        <title>Complete Genomes of Fervidibacillus albus and Fervidibacillus halotolerans isolated from tidal flat sediments.</title>
        <authorList>
            <person name="Kwon K.K."/>
            <person name="Yang S.-H."/>
            <person name="Park M.J."/>
            <person name="Oh H.-M."/>
        </authorList>
    </citation>
    <scope>NUCLEOTIDE SEQUENCE</scope>
    <source>
        <strain evidence="1">MEBiC13591</strain>
    </source>
</reference>
<dbReference type="Pfam" id="PF19651">
    <property type="entry name" value="DUF6154"/>
    <property type="match status" value="1"/>
</dbReference>
<dbReference type="EMBL" id="CP106878">
    <property type="protein sequence ID" value="WAA10051.1"/>
    <property type="molecule type" value="Genomic_DNA"/>
</dbReference>
<name>A0A9E8RW10_9BACI</name>
<dbReference type="Proteomes" id="UP001164718">
    <property type="component" value="Chromosome"/>
</dbReference>
<dbReference type="AlphaFoldDB" id="A0A9E8RW10"/>
<dbReference type="KEGG" id="faf:OE104_01500"/>
<organism evidence="1 2">
    <name type="scientific">Fervidibacillus albus</name>
    <dbReference type="NCBI Taxonomy" id="2980026"/>
    <lineage>
        <taxon>Bacteria</taxon>
        <taxon>Bacillati</taxon>
        <taxon>Bacillota</taxon>
        <taxon>Bacilli</taxon>
        <taxon>Bacillales</taxon>
        <taxon>Bacillaceae</taxon>
        <taxon>Fervidibacillus</taxon>
    </lineage>
</organism>
<accession>A0A9E8RW10</accession>
<evidence type="ECO:0000313" key="1">
    <source>
        <dbReference type="EMBL" id="WAA10051.1"/>
    </source>
</evidence>
<proteinExistence type="predicted"/>
<gene>
    <name evidence="1" type="ORF">OE104_01500</name>
</gene>
<dbReference type="InterPro" id="IPR046152">
    <property type="entry name" value="DUF6154"/>
</dbReference>